<keyword evidence="8" id="KW-0732">Signal</keyword>
<keyword evidence="10" id="KW-1185">Reference proteome</keyword>
<accession>A0A7W6RBG0</accession>
<evidence type="ECO:0000313" key="10">
    <source>
        <dbReference type="Proteomes" id="UP000554286"/>
    </source>
</evidence>
<dbReference type="GO" id="GO:0009055">
    <property type="term" value="F:electron transfer activity"/>
    <property type="evidence" value="ECO:0007669"/>
    <property type="project" value="InterPro"/>
</dbReference>
<evidence type="ECO:0000256" key="4">
    <source>
        <dbReference type="ARBA" id="ARBA00022982"/>
    </source>
</evidence>
<dbReference type="RefSeq" id="WP_184043058.1">
    <property type="nucleotide sequence ID" value="NZ_JACIGK010000006.1"/>
</dbReference>
<dbReference type="InterPro" id="IPR015984">
    <property type="entry name" value="Cyt_c_prime_subgr"/>
</dbReference>
<feature type="chain" id="PRO_5031516549" evidence="8">
    <location>
        <begin position="25"/>
        <end position="150"/>
    </location>
</feature>
<organism evidence="9 10">
    <name type="scientific">Roseospira visakhapatnamensis</name>
    <dbReference type="NCBI Taxonomy" id="390880"/>
    <lineage>
        <taxon>Bacteria</taxon>
        <taxon>Pseudomonadati</taxon>
        <taxon>Pseudomonadota</taxon>
        <taxon>Alphaproteobacteria</taxon>
        <taxon>Rhodospirillales</taxon>
        <taxon>Rhodospirillaceae</taxon>
        <taxon>Roseospira</taxon>
    </lineage>
</organism>
<dbReference type="InterPro" id="IPR002321">
    <property type="entry name" value="Cyt_c_II"/>
</dbReference>
<keyword evidence="3 6" id="KW-0479">Metal-binding</keyword>
<feature type="binding site" description="axial binding residue" evidence="6">
    <location>
        <position position="145"/>
    </location>
    <ligand>
        <name>heme c</name>
        <dbReference type="ChEBI" id="CHEBI:61717"/>
    </ligand>
    <ligandPart>
        <name>Fe</name>
        <dbReference type="ChEBI" id="CHEBI:18248"/>
    </ligandPart>
</feature>
<keyword evidence="1" id="KW-0813">Transport</keyword>
<dbReference type="Gene3D" id="1.20.120.10">
    <property type="entry name" value="Cytochrome c/b562"/>
    <property type="match status" value="1"/>
</dbReference>
<name>A0A7W6RBG0_9PROT</name>
<evidence type="ECO:0000256" key="5">
    <source>
        <dbReference type="ARBA" id="ARBA00023004"/>
    </source>
</evidence>
<evidence type="ECO:0000256" key="3">
    <source>
        <dbReference type="ARBA" id="ARBA00022723"/>
    </source>
</evidence>
<dbReference type="Proteomes" id="UP000554286">
    <property type="component" value="Unassembled WGS sequence"/>
</dbReference>
<feature type="signal peptide" evidence="8">
    <location>
        <begin position="1"/>
        <end position="24"/>
    </location>
</feature>
<proteinExistence type="predicted"/>
<reference evidence="9 10" key="1">
    <citation type="submission" date="2020-08" db="EMBL/GenBank/DDBJ databases">
        <title>Genome sequencing of Purple Non-Sulfur Bacteria from various extreme environments.</title>
        <authorList>
            <person name="Mayer M."/>
        </authorList>
    </citation>
    <scope>NUCLEOTIDE SEQUENCE [LARGE SCALE GENOMIC DNA]</scope>
    <source>
        <strain evidence="9 10">JA131</strain>
    </source>
</reference>
<evidence type="ECO:0000256" key="8">
    <source>
        <dbReference type="SAM" id="SignalP"/>
    </source>
</evidence>
<dbReference type="GO" id="GO:0020037">
    <property type="term" value="F:heme binding"/>
    <property type="evidence" value="ECO:0007669"/>
    <property type="project" value="InterPro"/>
</dbReference>
<dbReference type="AlphaFoldDB" id="A0A7W6RBG0"/>
<feature type="binding site" description="covalent" evidence="7">
    <location>
        <position position="141"/>
    </location>
    <ligand>
        <name>heme c</name>
        <dbReference type="ChEBI" id="CHEBI:61717"/>
    </ligand>
</feature>
<evidence type="ECO:0000256" key="6">
    <source>
        <dbReference type="PIRSR" id="PIRSR000027-1"/>
    </source>
</evidence>
<evidence type="ECO:0000313" key="9">
    <source>
        <dbReference type="EMBL" id="MBB4265433.1"/>
    </source>
</evidence>
<dbReference type="PIRSF" id="PIRSF000027">
    <property type="entry name" value="Cytc_c_prime"/>
    <property type="match status" value="1"/>
</dbReference>
<comment type="PTM">
    <text evidence="7">Binds 1 heme group per subunit.</text>
</comment>
<dbReference type="SUPFAM" id="SSF47175">
    <property type="entry name" value="Cytochromes"/>
    <property type="match status" value="1"/>
</dbReference>
<gene>
    <name evidence="9" type="ORF">GGD89_001052</name>
</gene>
<feature type="binding site" description="covalent" evidence="7">
    <location>
        <position position="144"/>
    </location>
    <ligand>
        <name>heme c</name>
        <dbReference type="ChEBI" id="CHEBI:61717"/>
    </ligand>
</feature>
<dbReference type="PROSITE" id="PS51009">
    <property type="entry name" value="CYTCII"/>
    <property type="match status" value="1"/>
</dbReference>
<keyword evidence="4" id="KW-0249">Electron transport</keyword>
<comment type="caution">
    <text evidence="9">The sequence shown here is derived from an EMBL/GenBank/DDBJ whole genome shotgun (WGS) entry which is preliminary data.</text>
</comment>
<evidence type="ECO:0000256" key="1">
    <source>
        <dbReference type="ARBA" id="ARBA00022448"/>
    </source>
</evidence>
<keyword evidence="2 7" id="KW-0349">Heme</keyword>
<evidence type="ECO:0000256" key="7">
    <source>
        <dbReference type="PIRSR" id="PIRSR000027-2"/>
    </source>
</evidence>
<sequence>MIKTFAAATTAALLLVGMASPATADDDATVAYRQDVMSVAGAGMGALGCFMKGECGLDGKVLARSAKAIALVGELSQDAFKDPAADAMVETTAVPAIWENWDAFSGGLQAMTDAADELAVAAREADKAAMGPLMQKLGGTCKECHDNFRK</sequence>
<dbReference type="Pfam" id="PF01322">
    <property type="entry name" value="Cytochrom_C_2"/>
    <property type="match status" value="1"/>
</dbReference>
<dbReference type="InterPro" id="IPR010980">
    <property type="entry name" value="Cyt_c/b562"/>
</dbReference>
<dbReference type="EMBL" id="JACIGK010000006">
    <property type="protein sequence ID" value="MBB4265433.1"/>
    <property type="molecule type" value="Genomic_DNA"/>
</dbReference>
<evidence type="ECO:0000256" key="2">
    <source>
        <dbReference type="ARBA" id="ARBA00022617"/>
    </source>
</evidence>
<keyword evidence="5 6" id="KW-0408">Iron</keyword>
<dbReference type="InterPro" id="IPR012127">
    <property type="entry name" value="Cyt_c_prime"/>
</dbReference>
<dbReference type="GO" id="GO:0042597">
    <property type="term" value="C:periplasmic space"/>
    <property type="evidence" value="ECO:0007669"/>
    <property type="project" value="InterPro"/>
</dbReference>
<dbReference type="PRINTS" id="PR00608">
    <property type="entry name" value="CYTCHROMECII"/>
</dbReference>
<dbReference type="GO" id="GO:0022900">
    <property type="term" value="P:electron transport chain"/>
    <property type="evidence" value="ECO:0007669"/>
    <property type="project" value="InterPro"/>
</dbReference>
<protein>
    <submittedName>
        <fullName evidence="9">Cytochrome c556</fullName>
    </submittedName>
</protein>
<dbReference type="GO" id="GO:0005506">
    <property type="term" value="F:iron ion binding"/>
    <property type="evidence" value="ECO:0007669"/>
    <property type="project" value="InterPro"/>
</dbReference>